<accession>A0A061E4J7</accession>
<dbReference type="InParanoid" id="A0A061E4J7"/>
<evidence type="ECO:0000313" key="3">
    <source>
        <dbReference type="EMBL" id="EOX99261.1"/>
    </source>
</evidence>
<evidence type="ECO:0000313" key="4">
    <source>
        <dbReference type="Proteomes" id="UP000026915"/>
    </source>
</evidence>
<name>A0A061E4J7_THECC</name>
<keyword evidence="4" id="KW-1185">Reference proteome</keyword>
<keyword evidence="2" id="KW-0812">Transmembrane</keyword>
<dbReference type="PANTHER" id="PTHR34379:SF15">
    <property type="entry name" value="PROTEIN, PUTATIVE-RELATED"/>
    <property type="match status" value="1"/>
</dbReference>
<protein>
    <submittedName>
        <fullName evidence="3">Uncharacterized protein</fullName>
    </submittedName>
</protein>
<dbReference type="OMA" id="AVTIFWG"/>
<proteinExistence type="predicted"/>
<feature type="region of interest" description="Disordered" evidence="1">
    <location>
        <begin position="144"/>
        <end position="193"/>
    </location>
</feature>
<keyword evidence="2" id="KW-0472">Membrane</keyword>
<feature type="compositionally biased region" description="Low complexity" evidence="1">
    <location>
        <begin position="144"/>
        <end position="166"/>
    </location>
</feature>
<evidence type="ECO:0000256" key="2">
    <source>
        <dbReference type="SAM" id="Phobius"/>
    </source>
</evidence>
<evidence type="ECO:0000256" key="1">
    <source>
        <dbReference type="SAM" id="MobiDB-lite"/>
    </source>
</evidence>
<reference evidence="3 4" key="1">
    <citation type="journal article" date="2013" name="Genome Biol.">
        <title>The genome sequence of the most widely cultivated cacao type and its use to identify candidate genes regulating pod color.</title>
        <authorList>
            <person name="Motamayor J.C."/>
            <person name="Mockaitis K."/>
            <person name="Schmutz J."/>
            <person name="Haiminen N."/>
            <person name="Iii D.L."/>
            <person name="Cornejo O."/>
            <person name="Findley S.D."/>
            <person name="Zheng P."/>
            <person name="Utro F."/>
            <person name="Royaert S."/>
            <person name="Saski C."/>
            <person name="Jenkins J."/>
            <person name="Podicheti R."/>
            <person name="Zhao M."/>
            <person name="Scheffler B.E."/>
            <person name="Stack J.C."/>
            <person name="Feltus F.A."/>
            <person name="Mustiga G.M."/>
            <person name="Amores F."/>
            <person name="Phillips W."/>
            <person name="Marelli J.P."/>
            <person name="May G.D."/>
            <person name="Shapiro H."/>
            <person name="Ma J."/>
            <person name="Bustamante C.D."/>
            <person name="Schnell R.J."/>
            <person name="Main D."/>
            <person name="Gilbert D."/>
            <person name="Parida L."/>
            <person name="Kuhn D.N."/>
        </authorList>
    </citation>
    <scope>NUCLEOTIDE SEQUENCE [LARGE SCALE GENOMIC DNA]</scope>
    <source>
        <strain evidence="4">cv. Matina 1-6</strain>
    </source>
</reference>
<dbReference type="eggNOG" id="ENOG502S6KM">
    <property type="taxonomic scope" value="Eukaryota"/>
</dbReference>
<gene>
    <name evidence="3" type="ORF">TCM_007861</name>
</gene>
<dbReference type="PANTHER" id="PTHR34379">
    <property type="entry name" value="OS07G0553800 PROTEIN"/>
    <property type="match status" value="1"/>
</dbReference>
<sequence>MKNVSRNKFLLCFRPAVDMDVMLESKAVVVDRSQNQASTYVGVKNKEDIKPSMTKSSVSDTENSILILRPGKKTFSQVIKAVVFEIILVKRVLDRKVIHQGSYSSKHSFPLSSRDKLLDASLGKSVNKVLAGKEIRDTISKSNSVSSVSSCSSSSSSSSPNSTQNQKRQKLQNKNTYSNHRESEMNPKHEQIDRGSSSNSAIFLLLASLAVTIFWGKICAIFFTSMWLYFLPHQQPADVIGNLENMKRIPEAKSRDYKKSVIMEGLLERNHNRRTLNF</sequence>
<organism evidence="3 4">
    <name type="scientific">Theobroma cacao</name>
    <name type="common">Cacao</name>
    <name type="synonym">Cocoa</name>
    <dbReference type="NCBI Taxonomy" id="3641"/>
    <lineage>
        <taxon>Eukaryota</taxon>
        <taxon>Viridiplantae</taxon>
        <taxon>Streptophyta</taxon>
        <taxon>Embryophyta</taxon>
        <taxon>Tracheophyta</taxon>
        <taxon>Spermatophyta</taxon>
        <taxon>Magnoliopsida</taxon>
        <taxon>eudicotyledons</taxon>
        <taxon>Gunneridae</taxon>
        <taxon>Pentapetalae</taxon>
        <taxon>rosids</taxon>
        <taxon>malvids</taxon>
        <taxon>Malvales</taxon>
        <taxon>Malvaceae</taxon>
        <taxon>Byttnerioideae</taxon>
        <taxon>Theobroma</taxon>
    </lineage>
</organism>
<dbReference type="Proteomes" id="UP000026915">
    <property type="component" value="Chromosome 2"/>
</dbReference>
<dbReference type="AlphaFoldDB" id="A0A061E4J7"/>
<dbReference type="Gramene" id="EOX99261">
    <property type="protein sequence ID" value="EOX99261"/>
    <property type="gene ID" value="TCM_007861"/>
</dbReference>
<feature type="transmembrane region" description="Helical" evidence="2">
    <location>
        <begin position="201"/>
        <end position="230"/>
    </location>
</feature>
<dbReference type="EMBL" id="CM001880">
    <property type="protein sequence ID" value="EOX99261.1"/>
    <property type="molecule type" value="Genomic_DNA"/>
</dbReference>
<feature type="compositionally biased region" description="Basic and acidic residues" evidence="1">
    <location>
        <begin position="179"/>
        <end position="193"/>
    </location>
</feature>
<dbReference type="HOGENOM" id="CLU_1236891_0_0_1"/>
<dbReference type="InterPro" id="IPR040411">
    <property type="entry name" value="At5g23160-like"/>
</dbReference>
<keyword evidence="2" id="KW-1133">Transmembrane helix</keyword>